<dbReference type="AlphaFoldDB" id="A0A9R1NY46"/>
<keyword evidence="3" id="KW-0539">Nucleus</keyword>
<proteinExistence type="inferred from homology"/>
<feature type="compositionally biased region" description="Basic and acidic residues" evidence="4">
    <location>
        <begin position="113"/>
        <end position="132"/>
    </location>
</feature>
<organism evidence="6 7">
    <name type="scientific">Triticum turgidum subsp. durum</name>
    <name type="common">Durum wheat</name>
    <name type="synonym">Triticum durum</name>
    <dbReference type="NCBI Taxonomy" id="4567"/>
    <lineage>
        <taxon>Eukaryota</taxon>
        <taxon>Viridiplantae</taxon>
        <taxon>Streptophyta</taxon>
        <taxon>Embryophyta</taxon>
        <taxon>Tracheophyta</taxon>
        <taxon>Spermatophyta</taxon>
        <taxon>Magnoliopsida</taxon>
        <taxon>Liliopsida</taxon>
        <taxon>Poales</taxon>
        <taxon>Poaceae</taxon>
        <taxon>BOP clade</taxon>
        <taxon>Pooideae</taxon>
        <taxon>Triticodae</taxon>
        <taxon>Triticeae</taxon>
        <taxon>Triticinae</taxon>
        <taxon>Triticum</taxon>
    </lineage>
</organism>
<evidence type="ECO:0000259" key="5">
    <source>
        <dbReference type="PROSITE" id="PS51514"/>
    </source>
</evidence>
<feature type="region of interest" description="Disordered" evidence="4">
    <location>
        <begin position="70"/>
        <end position="164"/>
    </location>
</feature>
<sequence length="322" mass="34779">MHACFHGGGGSGRTRTISIIRDLTKNVRRQPSAIRQIPFHPSRVRYVRARARMHLTCLCACVQMKSMSLKMKAGGGGGNARARRRRRKGAEGEEDLEPQDKDVAAASASAKIAPEEREGKTRAPCDRCRSGLEDVPEEGEEEEEAAAADHTTGEEQSDGEWVAEPEPGVLMTLVSRPDGTNHLRKLRFREELFDGPRAAQRWWADNYDSIVELYSIVQSTGASHEEEDAEDGIDDDEPATPCQSEDDHHQPRRWPRLGCDSASTSAGPSSGSGSGSGSGGGSASTVGSPILGLVVATPPNKGERSPGQAQSHKHKCRSLHIN</sequence>
<protein>
    <recommendedName>
        <fullName evidence="5">BRX domain-containing protein</fullName>
    </recommendedName>
</protein>
<evidence type="ECO:0000313" key="7">
    <source>
        <dbReference type="Proteomes" id="UP000324705"/>
    </source>
</evidence>
<dbReference type="Pfam" id="PF08381">
    <property type="entry name" value="BRX"/>
    <property type="match status" value="1"/>
</dbReference>
<dbReference type="InterPro" id="IPR044532">
    <property type="entry name" value="BRX-like"/>
</dbReference>
<dbReference type="Proteomes" id="UP000324705">
    <property type="component" value="Chromosome 2A"/>
</dbReference>
<dbReference type="GO" id="GO:0005634">
    <property type="term" value="C:nucleus"/>
    <property type="evidence" value="ECO:0007669"/>
    <property type="project" value="UniProtKB-SubCell"/>
</dbReference>
<dbReference type="OMA" id="ESDHEWV"/>
<reference evidence="6 7" key="1">
    <citation type="submission" date="2017-09" db="EMBL/GenBank/DDBJ databases">
        <authorList>
            <consortium name="International Durum Wheat Genome Sequencing Consortium (IDWGSC)"/>
            <person name="Milanesi L."/>
        </authorList>
    </citation>
    <scope>NUCLEOTIDE SEQUENCE [LARGE SCALE GENOMIC DNA]</scope>
    <source>
        <strain evidence="7">cv. Svevo</strain>
    </source>
</reference>
<evidence type="ECO:0000256" key="1">
    <source>
        <dbReference type="ARBA" id="ARBA00004123"/>
    </source>
</evidence>
<comment type="subcellular location">
    <subcellularLocation>
        <location evidence="1">Nucleus</location>
    </subcellularLocation>
</comment>
<dbReference type="Gramene" id="TRITD2Av1G203880.1">
    <property type="protein sequence ID" value="TRITD2Av1G203880.1"/>
    <property type="gene ID" value="TRITD2Av1G203880"/>
</dbReference>
<feature type="domain" description="BRX" evidence="5">
    <location>
        <begin position="159"/>
        <end position="215"/>
    </location>
</feature>
<dbReference type="EMBL" id="LT934113">
    <property type="protein sequence ID" value="VAH33319.1"/>
    <property type="molecule type" value="Genomic_DNA"/>
</dbReference>
<gene>
    <name evidence="6" type="ORF">TRITD_2Av1G203880</name>
</gene>
<evidence type="ECO:0000256" key="4">
    <source>
        <dbReference type="SAM" id="MobiDB-lite"/>
    </source>
</evidence>
<comment type="similarity">
    <text evidence="2">Belongs to the BRX family.</text>
</comment>
<accession>A0A9R1NY46</accession>
<feature type="compositionally biased region" description="Acidic residues" evidence="4">
    <location>
        <begin position="134"/>
        <end position="146"/>
    </location>
</feature>
<feature type="compositionally biased region" description="Acidic residues" evidence="4">
    <location>
        <begin position="225"/>
        <end position="238"/>
    </location>
</feature>
<keyword evidence="7" id="KW-1185">Reference proteome</keyword>
<evidence type="ECO:0000256" key="3">
    <source>
        <dbReference type="ARBA" id="ARBA00023242"/>
    </source>
</evidence>
<feature type="region of interest" description="Disordered" evidence="4">
    <location>
        <begin position="221"/>
        <end position="322"/>
    </location>
</feature>
<feature type="compositionally biased region" description="Gly residues" evidence="4">
    <location>
        <begin position="270"/>
        <end position="282"/>
    </location>
</feature>
<evidence type="ECO:0000313" key="6">
    <source>
        <dbReference type="EMBL" id="VAH33319.1"/>
    </source>
</evidence>
<name>A0A9R1NY46_TRITD</name>
<dbReference type="PANTHER" id="PTHR46058:SF4">
    <property type="entry name" value="OS04G0475250 PROTEIN"/>
    <property type="match status" value="1"/>
</dbReference>
<dbReference type="PANTHER" id="PTHR46058">
    <property type="entry name" value="PROTEIN BREVIS RADIX-LIKE 1"/>
    <property type="match status" value="1"/>
</dbReference>
<dbReference type="InterPro" id="IPR013591">
    <property type="entry name" value="Brevis_radix_dom"/>
</dbReference>
<evidence type="ECO:0000256" key="2">
    <source>
        <dbReference type="ARBA" id="ARBA00009057"/>
    </source>
</evidence>
<feature type="compositionally biased region" description="Basic residues" evidence="4">
    <location>
        <begin position="311"/>
        <end position="322"/>
    </location>
</feature>
<dbReference type="PROSITE" id="PS51514">
    <property type="entry name" value="BRX"/>
    <property type="match status" value="1"/>
</dbReference>